<keyword evidence="2" id="KW-0472">Membrane</keyword>
<evidence type="ECO:0000256" key="1">
    <source>
        <dbReference type="SAM" id="MobiDB-lite"/>
    </source>
</evidence>
<feature type="transmembrane region" description="Helical" evidence="2">
    <location>
        <begin position="15"/>
        <end position="37"/>
    </location>
</feature>
<dbReference type="Proteomes" id="UP001160625">
    <property type="component" value="Unassembled WGS sequence"/>
</dbReference>
<reference evidence="3" key="1">
    <citation type="submission" date="2023-04" db="EMBL/GenBank/DDBJ databases">
        <title>Sphingomonas sp. MAHUQ-71 isolated from rice field.</title>
        <authorList>
            <person name="Huq M.A."/>
        </authorList>
    </citation>
    <scope>NUCLEOTIDE SEQUENCE</scope>
    <source>
        <strain evidence="3">MAHUQ-71</strain>
    </source>
</reference>
<evidence type="ECO:0008006" key="5">
    <source>
        <dbReference type="Google" id="ProtNLM"/>
    </source>
</evidence>
<organism evidence="3 4">
    <name type="scientific">Sphingomonas oryzagri</name>
    <dbReference type="NCBI Taxonomy" id="3042314"/>
    <lineage>
        <taxon>Bacteria</taxon>
        <taxon>Pseudomonadati</taxon>
        <taxon>Pseudomonadota</taxon>
        <taxon>Alphaproteobacteria</taxon>
        <taxon>Sphingomonadales</taxon>
        <taxon>Sphingomonadaceae</taxon>
        <taxon>Sphingomonas</taxon>
    </lineage>
</organism>
<comment type="caution">
    <text evidence="3">The sequence shown here is derived from an EMBL/GenBank/DDBJ whole genome shotgun (WGS) entry which is preliminary data.</text>
</comment>
<evidence type="ECO:0000256" key="2">
    <source>
        <dbReference type="SAM" id="Phobius"/>
    </source>
</evidence>
<evidence type="ECO:0000313" key="4">
    <source>
        <dbReference type="Proteomes" id="UP001160625"/>
    </source>
</evidence>
<accession>A0ABT6MYQ1</accession>
<sequence>MSQEYEDWQVDDRPALKGLAAFVVLLLILVVGTGLFYNRYYAARTRADPVRFPQPELETIDSAPRDRQPVPASRPPAGIDRAMAATAARGDALWND</sequence>
<dbReference type="EMBL" id="JARYGZ010000001">
    <property type="protein sequence ID" value="MDH7638189.1"/>
    <property type="molecule type" value="Genomic_DNA"/>
</dbReference>
<keyword evidence="4" id="KW-1185">Reference proteome</keyword>
<gene>
    <name evidence="3" type="ORF">QGN17_05555</name>
</gene>
<protein>
    <recommendedName>
        <fullName evidence="5">SPOR domain-containing protein</fullName>
    </recommendedName>
</protein>
<keyword evidence="2" id="KW-0812">Transmembrane</keyword>
<keyword evidence="2" id="KW-1133">Transmembrane helix</keyword>
<evidence type="ECO:0000313" key="3">
    <source>
        <dbReference type="EMBL" id="MDH7638189.1"/>
    </source>
</evidence>
<proteinExistence type="predicted"/>
<feature type="region of interest" description="Disordered" evidence="1">
    <location>
        <begin position="58"/>
        <end position="81"/>
    </location>
</feature>
<name>A0ABT6MYQ1_9SPHN</name>
<dbReference type="RefSeq" id="WP_281043504.1">
    <property type="nucleotide sequence ID" value="NZ_JARYGZ010000001.1"/>
</dbReference>